<keyword evidence="1" id="KW-0812">Transmembrane</keyword>
<feature type="transmembrane region" description="Helical" evidence="1">
    <location>
        <begin position="44"/>
        <end position="66"/>
    </location>
</feature>
<dbReference type="STRING" id="51028.A0A0N4V8Q2"/>
<keyword evidence="1" id="KW-1133">Transmembrane helix</keyword>
<organism evidence="4">
    <name type="scientific">Enterobius vermicularis</name>
    <name type="common">Human pinworm</name>
    <dbReference type="NCBI Taxonomy" id="51028"/>
    <lineage>
        <taxon>Eukaryota</taxon>
        <taxon>Metazoa</taxon>
        <taxon>Ecdysozoa</taxon>
        <taxon>Nematoda</taxon>
        <taxon>Chromadorea</taxon>
        <taxon>Rhabditida</taxon>
        <taxon>Spirurina</taxon>
        <taxon>Oxyuridomorpha</taxon>
        <taxon>Oxyuroidea</taxon>
        <taxon>Oxyuridae</taxon>
        <taxon>Enterobius</taxon>
    </lineage>
</organism>
<evidence type="ECO:0000313" key="4">
    <source>
        <dbReference type="WBParaSite" id="EVEC_0000676601-mRNA-1"/>
    </source>
</evidence>
<accession>A0A0N4V8Q2</accession>
<reference evidence="2 3" key="2">
    <citation type="submission" date="2018-10" db="EMBL/GenBank/DDBJ databases">
        <authorList>
            <consortium name="Pathogen Informatics"/>
        </authorList>
    </citation>
    <scope>NUCLEOTIDE SEQUENCE [LARGE SCALE GENOMIC DNA]</scope>
</reference>
<name>A0A0N4V8Q2_ENTVE</name>
<dbReference type="EMBL" id="UXUI01008464">
    <property type="protein sequence ID" value="VDD91563.1"/>
    <property type="molecule type" value="Genomic_DNA"/>
</dbReference>
<dbReference type="PANTHER" id="PTHR33995:SF4">
    <property type="entry name" value="PROTEIN CBG09882"/>
    <property type="match status" value="1"/>
</dbReference>
<dbReference type="InterPro" id="IPR029034">
    <property type="entry name" value="Cystine-knot_cytokine"/>
</dbReference>
<dbReference type="Proteomes" id="UP000274131">
    <property type="component" value="Unassembled WGS sequence"/>
</dbReference>
<dbReference type="WBParaSite" id="EVEC_0000676601-mRNA-1">
    <property type="protein sequence ID" value="EVEC_0000676601-mRNA-1"/>
    <property type="gene ID" value="EVEC_0000676601"/>
</dbReference>
<sequence>MWWQILKKLNSQIIYLIFNCFLATDLVSVASVKNLNYNVKKYRVYIITFSIYFVSFELTAVLRVYVIPVLGTRYGLACTKKGVEETTGATTVSLCSSCWVWRELPPNYFPRYINELICDESDNACLSGYATCTPGNRNLEVLRNDTGVMNLVSLTAGTYCECKVSPHSALYSLVQGTGISESLPPL</sequence>
<dbReference type="AlphaFoldDB" id="A0A0N4V8Q2"/>
<evidence type="ECO:0000313" key="2">
    <source>
        <dbReference type="EMBL" id="VDD91563.1"/>
    </source>
</evidence>
<keyword evidence="3" id="KW-1185">Reference proteome</keyword>
<dbReference type="OrthoDB" id="5867008at2759"/>
<reference evidence="4" key="1">
    <citation type="submission" date="2017-02" db="UniProtKB">
        <authorList>
            <consortium name="WormBaseParasite"/>
        </authorList>
    </citation>
    <scope>IDENTIFICATION</scope>
</reference>
<dbReference type="PANTHER" id="PTHR33995">
    <property type="entry name" value="PROTEIN CBG18546"/>
    <property type="match status" value="1"/>
</dbReference>
<evidence type="ECO:0000313" key="3">
    <source>
        <dbReference type="Proteomes" id="UP000274131"/>
    </source>
</evidence>
<gene>
    <name evidence="2" type="ORF">EVEC_LOCUS6314</name>
</gene>
<keyword evidence="1" id="KW-0472">Membrane</keyword>
<dbReference type="SUPFAM" id="SSF57501">
    <property type="entry name" value="Cystine-knot cytokines"/>
    <property type="match status" value="1"/>
</dbReference>
<protein>
    <submittedName>
        <fullName evidence="2 4">Uncharacterized protein</fullName>
    </submittedName>
</protein>
<proteinExistence type="predicted"/>
<feature type="transmembrane region" description="Helical" evidence="1">
    <location>
        <begin position="12"/>
        <end position="32"/>
    </location>
</feature>
<evidence type="ECO:0000256" key="1">
    <source>
        <dbReference type="SAM" id="Phobius"/>
    </source>
</evidence>